<reference evidence="15" key="1">
    <citation type="submission" date="2025-08" db="UniProtKB">
        <authorList>
            <consortium name="RefSeq"/>
        </authorList>
    </citation>
    <scope>IDENTIFICATION</scope>
    <source>
        <tissue evidence="15">Sperm</tissue>
    </source>
</reference>
<protein>
    <submittedName>
        <fullName evidence="15">Kinase suppressor of Ras 2-like isoform X2</fullName>
    </submittedName>
</protein>
<feature type="compositionally biased region" description="Pro residues" evidence="11">
    <location>
        <begin position="182"/>
        <end position="191"/>
    </location>
</feature>
<feature type="domain" description="Protein kinase" evidence="12">
    <location>
        <begin position="714"/>
        <end position="982"/>
    </location>
</feature>
<dbReference type="PANTHER" id="PTHR23257:SF963">
    <property type="entry name" value="AT08303P"/>
    <property type="match status" value="1"/>
</dbReference>
<evidence type="ECO:0000256" key="7">
    <source>
        <dbReference type="ARBA" id="ARBA00022833"/>
    </source>
</evidence>
<comment type="catalytic activity">
    <reaction evidence="10">
        <text>L-seryl-[protein] + ATP = O-phospho-L-seryl-[protein] + ADP + H(+)</text>
        <dbReference type="Rhea" id="RHEA:17989"/>
        <dbReference type="Rhea" id="RHEA-COMP:9863"/>
        <dbReference type="Rhea" id="RHEA-COMP:11604"/>
        <dbReference type="ChEBI" id="CHEBI:15378"/>
        <dbReference type="ChEBI" id="CHEBI:29999"/>
        <dbReference type="ChEBI" id="CHEBI:30616"/>
        <dbReference type="ChEBI" id="CHEBI:83421"/>
        <dbReference type="ChEBI" id="CHEBI:456216"/>
        <dbReference type="EC" id="2.7.11.1"/>
    </reaction>
</comment>
<dbReference type="InterPro" id="IPR011009">
    <property type="entry name" value="Kinase-like_dom_sf"/>
</dbReference>
<evidence type="ECO:0000259" key="13">
    <source>
        <dbReference type="PROSITE" id="PS50081"/>
    </source>
</evidence>
<dbReference type="InterPro" id="IPR008271">
    <property type="entry name" value="Ser/Thr_kinase_AS"/>
</dbReference>
<organism evidence="14 15">
    <name type="scientific">Petromyzon marinus</name>
    <name type="common">Sea lamprey</name>
    <dbReference type="NCBI Taxonomy" id="7757"/>
    <lineage>
        <taxon>Eukaryota</taxon>
        <taxon>Metazoa</taxon>
        <taxon>Chordata</taxon>
        <taxon>Craniata</taxon>
        <taxon>Vertebrata</taxon>
        <taxon>Cyclostomata</taxon>
        <taxon>Hyperoartia</taxon>
        <taxon>Petromyzontiformes</taxon>
        <taxon>Petromyzontidae</taxon>
        <taxon>Petromyzon</taxon>
    </lineage>
</organism>
<dbReference type="Proteomes" id="UP001318040">
    <property type="component" value="Chromosome 38"/>
</dbReference>
<comment type="similarity">
    <text evidence="1">Belongs to the protein kinase superfamily. TKL Ser/Thr protein kinase family.</text>
</comment>
<keyword evidence="3" id="KW-0808">Transferase</keyword>
<dbReference type="GO" id="GO:0005737">
    <property type="term" value="C:cytoplasm"/>
    <property type="evidence" value="ECO:0007669"/>
    <property type="project" value="TreeGrafter"/>
</dbReference>
<evidence type="ECO:0000259" key="12">
    <source>
        <dbReference type="PROSITE" id="PS50011"/>
    </source>
</evidence>
<keyword evidence="7" id="KW-0862">Zinc</keyword>
<dbReference type="PROSITE" id="PS50011">
    <property type="entry name" value="PROTEIN_KINASE_DOM"/>
    <property type="match status" value="1"/>
</dbReference>
<evidence type="ECO:0000256" key="1">
    <source>
        <dbReference type="ARBA" id="ARBA00005843"/>
    </source>
</evidence>
<dbReference type="InterPro" id="IPR046349">
    <property type="entry name" value="C1-like_sf"/>
</dbReference>
<dbReference type="InterPro" id="IPR050167">
    <property type="entry name" value="Ser_Thr_protein_kinase"/>
</dbReference>
<feature type="compositionally biased region" description="Basic and acidic residues" evidence="11">
    <location>
        <begin position="344"/>
        <end position="356"/>
    </location>
</feature>
<feature type="domain" description="Phorbol-ester/DAG-type" evidence="13">
    <location>
        <begin position="445"/>
        <end position="490"/>
    </location>
</feature>
<dbReference type="PANTHER" id="PTHR23257">
    <property type="entry name" value="SERINE-THREONINE PROTEIN KINASE"/>
    <property type="match status" value="1"/>
</dbReference>
<dbReference type="InterPro" id="IPR001245">
    <property type="entry name" value="Ser-Thr/Tyr_kinase_cat_dom"/>
</dbReference>
<dbReference type="GO" id="GO:0007265">
    <property type="term" value="P:Ras protein signal transduction"/>
    <property type="evidence" value="ECO:0007669"/>
    <property type="project" value="TreeGrafter"/>
</dbReference>
<evidence type="ECO:0000256" key="9">
    <source>
        <dbReference type="ARBA" id="ARBA00047899"/>
    </source>
</evidence>
<dbReference type="Gene3D" id="1.10.510.10">
    <property type="entry name" value="Transferase(Phosphotransferase) domain 1"/>
    <property type="match status" value="1"/>
</dbReference>
<dbReference type="InterPro" id="IPR002219">
    <property type="entry name" value="PKC_DAG/PE"/>
</dbReference>
<dbReference type="PROSITE" id="PS00108">
    <property type="entry name" value="PROTEIN_KINASE_ST"/>
    <property type="match status" value="1"/>
</dbReference>
<evidence type="ECO:0000256" key="5">
    <source>
        <dbReference type="ARBA" id="ARBA00022741"/>
    </source>
</evidence>
<dbReference type="Gene3D" id="3.30.200.20">
    <property type="entry name" value="Phosphorylase Kinase, domain 1"/>
    <property type="match status" value="1"/>
</dbReference>
<feature type="compositionally biased region" description="Low complexity" evidence="11">
    <location>
        <begin position="298"/>
        <end position="312"/>
    </location>
</feature>
<comment type="catalytic activity">
    <reaction evidence="9">
        <text>L-threonyl-[protein] + ATP = O-phospho-L-threonyl-[protein] + ADP + H(+)</text>
        <dbReference type="Rhea" id="RHEA:46608"/>
        <dbReference type="Rhea" id="RHEA-COMP:11060"/>
        <dbReference type="Rhea" id="RHEA-COMP:11605"/>
        <dbReference type="ChEBI" id="CHEBI:15378"/>
        <dbReference type="ChEBI" id="CHEBI:30013"/>
        <dbReference type="ChEBI" id="CHEBI:30616"/>
        <dbReference type="ChEBI" id="CHEBI:61977"/>
        <dbReference type="ChEBI" id="CHEBI:456216"/>
        <dbReference type="EC" id="2.7.11.1"/>
    </reaction>
</comment>
<dbReference type="Gene3D" id="1.10.150.50">
    <property type="entry name" value="Transcription Factor, Ets-1"/>
    <property type="match status" value="1"/>
</dbReference>
<keyword evidence="4" id="KW-0479">Metal-binding</keyword>
<dbReference type="GO" id="GO:0046872">
    <property type="term" value="F:metal ion binding"/>
    <property type="evidence" value="ECO:0007669"/>
    <property type="project" value="UniProtKB-KW"/>
</dbReference>
<sequence length="999" mass="106172">MAQVGSAKQAADKCEQLQCMIDISLASLEGLRTKCASSSDLARHEIETLEGKLVCYFSQQLTYASRVPREERRSGPQGYPRLGHWLRLVGLQLPMAQGGAGAVGGATVVASLEVLLAMSDAEVSDAMAAMGAEYEGCARLNAALACLRLVQSYTDGEVPADEVVIRWPDEGDAESPMGIAVTPPPPSPSPPSRSRHVHSNGTMPLSPESCDAVRMLGLAKAAGDAAKGSRSLPSSPDLGRRGIGNAGAAGAATRRGPRPSTGGASSGNVGGVNAGTSSTSMVGSISGSNNPKVQSAVTPPASRRAALPAATSKHQRRLGSGSGSGLGLGALALLPSLPTISRSKSHESQLHNRVDEPPVTPKSPKKRPPLLNLLLGGSAVSCESLPQQQQQRSPLSGGHRASDPALATASPPGAHIHPSPSSADSLGVPRWSPQNHRRDLVNSIKHRFTTKTWWRSEVCSVCERGIMFGVRCKNCQLQCHNKCMKNAPSCQILIFPPNTLAYEHNSLPARIKASGNGVDPGGGETPPPSGTGLSGTRTINFPSRVKERAPIPYQQPVAGGSAASSCASSPPSSAGSCTPSSTPCNSPRTGPASSSFSFPDIPSGADNTASSDFSVALSPNPQTGGGGSGDGVSPRTPTADEGDSSEKLHGGLSASEGVEEEQPVVEVATSPKPGDMPDSAESSETVGELSYVARGGRTQTSILLKEWNIPFERVELGELIGRGRFGAVHRGRWYGEVAVRLVTVEGHEQQRLRLFKQEVLTYRQTRHENVVLFMGACMNPPHLAIVTSFCKGRTLYAVVRDPKVPLDINKTNQIAREILKGMGYLHHKGIVHKDLKSKNVFYDNGKVIITDFGLFSISGVVQDGRSHQELKLPRGWLCYLAPEIIRQLAPGTDQDLLPFSNNTDVFAFGTIWYELHCREWPYKQQPAESIIWQGGRGLKPHLDSTGMGREALEILTSCWAFETIARPTFPQLMGQIEKLPKLNRRHSQPGGNFWRAGEV</sequence>
<dbReference type="Gene3D" id="3.30.60.20">
    <property type="match status" value="1"/>
</dbReference>
<keyword evidence="8" id="KW-0067">ATP-binding</keyword>
<dbReference type="SUPFAM" id="SSF57889">
    <property type="entry name" value="Cysteine-rich domain"/>
    <property type="match status" value="1"/>
</dbReference>
<feature type="compositionally biased region" description="Low complexity" evidence="11">
    <location>
        <begin position="274"/>
        <end position="288"/>
    </location>
</feature>
<name>A0AAJ7X7B5_PETMA</name>
<dbReference type="PROSITE" id="PS00479">
    <property type="entry name" value="ZF_DAG_PE_1"/>
    <property type="match status" value="1"/>
</dbReference>
<evidence type="ECO:0000256" key="10">
    <source>
        <dbReference type="ARBA" id="ARBA00048679"/>
    </source>
</evidence>
<feature type="region of interest" description="Disordered" evidence="11">
    <location>
        <begin position="170"/>
        <end position="207"/>
    </location>
</feature>
<accession>A0AAJ7X7B5</accession>
<evidence type="ECO:0000256" key="3">
    <source>
        <dbReference type="ARBA" id="ARBA00022679"/>
    </source>
</evidence>
<dbReference type="Pfam" id="PF20406">
    <property type="entry name" value="SAM_KSR1_N"/>
    <property type="match status" value="1"/>
</dbReference>
<dbReference type="FunFam" id="3.30.200.20:FF:000034">
    <property type="entry name" value="Kinase suppressor of Ras 1"/>
    <property type="match status" value="1"/>
</dbReference>
<proteinExistence type="inferred from homology"/>
<evidence type="ECO:0000313" key="14">
    <source>
        <dbReference type="Proteomes" id="UP001318040"/>
    </source>
</evidence>
<feature type="compositionally biased region" description="Gly residues" evidence="11">
    <location>
        <begin position="264"/>
        <end position="273"/>
    </location>
</feature>
<feature type="region of interest" description="Disordered" evidence="11">
    <location>
        <begin position="221"/>
        <end position="323"/>
    </location>
</feature>
<evidence type="ECO:0000313" key="15">
    <source>
        <dbReference type="RefSeq" id="XP_032823895.1"/>
    </source>
</evidence>
<dbReference type="InterPro" id="IPR000719">
    <property type="entry name" value="Prot_kinase_dom"/>
</dbReference>
<dbReference type="InterPro" id="IPR046861">
    <property type="entry name" value="SAM_KSR1_N"/>
</dbReference>
<evidence type="ECO:0000256" key="11">
    <source>
        <dbReference type="SAM" id="MobiDB-lite"/>
    </source>
</evidence>
<keyword evidence="6" id="KW-0418">Kinase</keyword>
<feature type="compositionally biased region" description="Low complexity" evidence="11">
    <location>
        <begin position="558"/>
        <end position="587"/>
    </location>
</feature>
<dbReference type="GeneID" id="116950294"/>
<evidence type="ECO:0000256" key="6">
    <source>
        <dbReference type="ARBA" id="ARBA00022777"/>
    </source>
</evidence>
<dbReference type="SMART" id="SM00220">
    <property type="entry name" value="S_TKc"/>
    <property type="match status" value="1"/>
</dbReference>
<feature type="region of interest" description="Disordered" evidence="11">
    <location>
        <begin position="554"/>
        <end position="687"/>
    </location>
</feature>
<dbReference type="SUPFAM" id="SSF56112">
    <property type="entry name" value="Protein kinase-like (PK-like)"/>
    <property type="match status" value="1"/>
</dbReference>
<dbReference type="GO" id="GO:0005524">
    <property type="term" value="F:ATP binding"/>
    <property type="evidence" value="ECO:0007669"/>
    <property type="project" value="UniProtKB-KW"/>
</dbReference>
<keyword evidence="2" id="KW-0597">Phosphoprotein</keyword>
<dbReference type="CDD" id="cd20872">
    <property type="entry name" value="C1_KSR1"/>
    <property type="match status" value="1"/>
</dbReference>
<dbReference type="Gene3D" id="6.10.140.1120">
    <property type="match status" value="1"/>
</dbReference>
<gene>
    <name evidence="15" type="primary">LOC116950294</name>
</gene>
<feature type="compositionally biased region" description="Low complexity" evidence="11">
    <location>
        <begin position="248"/>
        <end position="263"/>
    </location>
</feature>
<dbReference type="InterPro" id="IPR046933">
    <property type="entry name" value="SAM_KSR1_N_sf"/>
</dbReference>
<keyword evidence="14" id="KW-1185">Reference proteome</keyword>
<dbReference type="PROSITE" id="PS50081">
    <property type="entry name" value="ZF_DAG_PE_2"/>
    <property type="match status" value="1"/>
</dbReference>
<dbReference type="SMART" id="SM00109">
    <property type="entry name" value="C1"/>
    <property type="match status" value="1"/>
</dbReference>
<feature type="region of interest" description="Disordered" evidence="11">
    <location>
        <begin position="383"/>
        <end position="434"/>
    </location>
</feature>
<feature type="region of interest" description="Disordered" evidence="11">
    <location>
        <begin position="512"/>
        <end position="538"/>
    </location>
</feature>
<keyword evidence="5" id="KW-0547">Nucleotide-binding</keyword>
<feature type="region of interest" description="Disordered" evidence="11">
    <location>
        <begin position="342"/>
        <end position="371"/>
    </location>
</feature>
<dbReference type="RefSeq" id="XP_032823895.1">
    <property type="nucleotide sequence ID" value="XM_032968004.1"/>
</dbReference>
<evidence type="ECO:0000256" key="4">
    <source>
        <dbReference type="ARBA" id="ARBA00022723"/>
    </source>
</evidence>
<dbReference type="InterPro" id="IPR013761">
    <property type="entry name" value="SAM/pointed_sf"/>
</dbReference>
<feature type="compositionally biased region" description="Polar residues" evidence="11">
    <location>
        <begin position="605"/>
        <end position="622"/>
    </location>
</feature>
<dbReference type="GO" id="GO:0004674">
    <property type="term" value="F:protein serine/threonine kinase activity"/>
    <property type="evidence" value="ECO:0007669"/>
    <property type="project" value="UniProtKB-EC"/>
</dbReference>
<dbReference type="FunFam" id="1.10.510.10:FF:000107">
    <property type="entry name" value="kinase suppressor of Ras 1"/>
    <property type="match status" value="1"/>
</dbReference>
<dbReference type="AlphaFoldDB" id="A0AAJ7X7B5"/>
<evidence type="ECO:0000256" key="8">
    <source>
        <dbReference type="ARBA" id="ARBA00022840"/>
    </source>
</evidence>
<evidence type="ECO:0000256" key="2">
    <source>
        <dbReference type="ARBA" id="ARBA00022553"/>
    </source>
</evidence>
<dbReference type="Pfam" id="PF07714">
    <property type="entry name" value="PK_Tyr_Ser-Thr"/>
    <property type="match status" value="1"/>
</dbReference>